<accession>A0A4U9HF23</accession>
<proteinExistence type="predicted"/>
<dbReference type="EMBL" id="LR590463">
    <property type="protein sequence ID" value="VTP61546.1"/>
    <property type="molecule type" value="Genomic_DNA"/>
</dbReference>
<evidence type="ECO:0000313" key="1">
    <source>
        <dbReference type="EMBL" id="VTP61546.1"/>
    </source>
</evidence>
<sequence length="249" mass="28988">MEFTDSQVLSLKELSFSRYISELYEHCRIIFPNLIPLFDKETLNKHFENIIMSAKTSGYTQRGPVRFYVDMTIMFGTGFEYDPLYYWLKNNIEHELPQLEKSMAIYLLVEKYCSSAHGMGCVYLKESQANFKNLDVNGLPSRLIDGDGSLHKLLNDLYPQRYSFVGANAVDELIMLSDVHSELYNLNDEVCKTYFIVIMFLFGVGFDKDFFRSHLIIPPLLSFFNGDKENSHYKISSIYSCFHFKHDSV</sequence>
<dbReference type="AlphaFoldDB" id="A0A4U9HF23"/>
<dbReference type="RefSeq" id="WP_054307978.1">
    <property type="nucleotide sequence ID" value="NZ_CAMIPJ010000005.1"/>
</dbReference>
<dbReference type="Proteomes" id="UP000307968">
    <property type="component" value="Chromosome"/>
</dbReference>
<dbReference type="GeneID" id="61765216"/>
<reference evidence="1 2" key="1">
    <citation type="submission" date="2019-05" db="EMBL/GenBank/DDBJ databases">
        <authorList>
            <consortium name="Pathogen Informatics"/>
        </authorList>
    </citation>
    <scope>NUCLEOTIDE SEQUENCE [LARGE SCALE GENOMIC DNA]</scope>
    <source>
        <strain evidence="1 2">NCTC12971</strain>
    </source>
</reference>
<name>A0A4U9HF23_SERRU</name>
<evidence type="ECO:0000313" key="2">
    <source>
        <dbReference type="Proteomes" id="UP000307968"/>
    </source>
</evidence>
<gene>
    <name evidence="1" type="ORF">NCTC12971_02060</name>
</gene>
<organism evidence="1 2">
    <name type="scientific">Serratia rubidaea</name>
    <name type="common">Serratia marinorubra</name>
    <dbReference type="NCBI Taxonomy" id="61652"/>
    <lineage>
        <taxon>Bacteria</taxon>
        <taxon>Pseudomonadati</taxon>
        <taxon>Pseudomonadota</taxon>
        <taxon>Gammaproteobacteria</taxon>
        <taxon>Enterobacterales</taxon>
        <taxon>Yersiniaceae</taxon>
        <taxon>Serratia</taxon>
    </lineage>
</organism>
<protein>
    <submittedName>
        <fullName evidence="1">Uncharacterized protein</fullName>
    </submittedName>
</protein>